<gene>
    <name evidence="2" type="ORF">RSO01_66600</name>
</gene>
<dbReference type="Proteomes" id="UP000321058">
    <property type="component" value="Unassembled WGS sequence"/>
</dbReference>
<evidence type="ECO:0000313" key="3">
    <source>
        <dbReference type="Proteomes" id="UP000321058"/>
    </source>
</evidence>
<evidence type="ECO:0000256" key="1">
    <source>
        <dbReference type="SAM" id="MobiDB-lite"/>
    </source>
</evidence>
<evidence type="ECO:0000313" key="2">
    <source>
        <dbReference type="EMBL" id="GEP59494.1"/>
    </source>
</evidence>
<proteinExistence type="predicted"/>
<dbReference type="AlphaFoldDB" id="A0A512NKL3"/>
<reference evidence="2 3" key="1">
    <citation type="submission" date="2019-07" db="EMBL/GenBank/DDBJ databases">
        <title>Whole genome shotgun sequence of Reyranella soli NBRC 108950.</title>
        <authorList>
            <person name="Hosoyama A."/>
            <person name="Uohara A."/>
            <person name="Ohji S."/>
            <person name="Ichikawa N."/>
        </authorList>
    </citation>
    <scope>NUCLEOTIDE SEQUENCE [LARGE SCALE GENOMIC DNA]</scope>
    <source>
        <strain evidence="2 3">NBRC 108950</strain>
    </source>
</reference>
<comment type="caution">
    <text evidence="2">The sequence shown here is derived from an EMBL/GenBank/DDBJ whole genome shotgun (WGS) entry which is preliminary data.</text>
</comment>
<feature type="region of interest" description="Disordered" evidence="1">
    <location>
        <begin position="97"/>
        <end position="134"/>
    </location>
</feature>
<protein>
    <submittedName>
        <fullName evidence="2">Uncharacterized protein</fullName>
    </submittedName>
</protein>
<accession>A0A512NKL3</accession>
<organism evidence="2 3">
    <name type="scientific">Reyranella soli</name>
    <dbReference type="NCBI Taxonomy" id="1230389"/>
    <lineage>
        <taxon>Bacteria</taxon>
        <taxon>Pseudomonadati</taxon>
        <taxon>Pseudomonadota</taxon>
        <taxon>Alphaproteobacteria</taxon>
        <taxon>Hyphomicrobiales</taxon>
        <taxon>Reyranellaceae</taxon>
        <taxon>Reyranella</taxon>
    </lineage>
</organism>
<sequence length="134" mass="14406">MHAVAEAKAAFRAIPRGVDQPKLEWLRNRVAPFFGLTFSQAKKIEYDEVKDLRASRLDHIRDKVSQLQESAAKRRGEADAIKERLACLRSARTSRIAGGCSGGIGTTDSRGLGAGEGSSGESGRTPAIARPDEA</sequence>
<name>A0A512NKL3_9HYPH</name>
<dbReference type="EMBL" id="BKAJ01000132">
    <property type="protein sequence ID" value="GEP59494.1"/>
    <property type="molecule type" value="Genomic_DNA"/>
</dbReference>
<keyword evidence="3" id="KW-1185">Reference proteome</keyword>